<dbReference type="OrthoDB" id="3065412at2759"/>
<comment type="caution">
    <text evidence="18">The sequence shown here is derived from an EMBL/GenBank/DDBJ whole genome shotgun (WGS) entry which is preliminary data.</text>
</comment>
<evidence type="ECO:0000256" key="15">
    <source>
        <dbReference type="PROSITE-ProRule" id="PRU01356"/>
    </source>
</evidence>
<comment type="similarity">
    <text evidence="3">Belongs to the RBT5 family.</text>
</comment>
<evidence type="ECO:0000256" key="3">
    <source>
        <dbReference type="ARBA" id="ARBA00010031"/>
    </source>
</evidence>
<evidence type="ECO:0000256" key="2">
    <source>
        <dbReference type="ARBA" id="ARBA00004613"/>
    </source>
</evidence>
<dbReference type="PROSITE" id="PS52012">
    <property type="entry name" value="CFEM"/>
    <property type="match status" value="1"/>
</dbReference>
<evidence type="ECO:0000256" key="12">
    <source>
        <dbReference type="ARBA" id="ARBA00023157"/>
    </source>
</evidence>
<dbReference type="AlphaFoldDB" id="A0A8K0TPX9"/>
<dbReference type="SMART" id="SM00747">
    <property type="entry name" value="CFEM"/>
    <property type="match status" value="1"/>
</dbReference>
<organism evidence="18 19">
    <name type="scientific">Plectosphaerella cucumerina</name>
    <dbReference type="NCBI Taxonomy" id="40658"/>
    <lineage>
        <taxon>Eukaryota</taxon>
        <taxon>Fungi</taxon>
        <taxon>Dikarya</taxon>
        <taxon>Ascomycota</taxon>
        <taxon>Pezizomycotina</taxon>
        <taxon>Sordariomycetes</taxon>
        <taxon>Hypocreomycetidae</taxon>
        <taxon>Glomerellales</taxon>
        <taxon>Plectosphaerellaceae</taxon>
        <taxon>Plectosphaerella</taxon>
    </lineage>
</organism>
<evidence type="ECO:0000256" key="13">
    <source>
        <dbReference type="ARBA" id="ARBA00023180"/>
    </source>
</evidence>
<protein>
    <recommendedName>
        <fullName evidence="17">CFEM domain-containing protein</fullName>
    </recommendedName>
</protein>
<evidence type="ECO:0000313" key="18">
    <source>
        <dbReference type="EMBL" id="KAH7376299.1"/>
    </source>
</evidence>
<keyword evidence="4" id="KW-1003">Cell membrane</keyword>
<feature type="binding site" description="axial binding residue" evidence="15">
    <location>
        <position position="51"/>
    </location>
    <ligand>
        <name>heme</name>
        <dbReference type="ChEBI" id="CHEBI:30413"/>
    </ligand>
    <ligandPart>
        <name>Fe</name>
        <dbReference type="ChEBI" id="CHEBI:18248"/>
    </ligandPart>
</feature>
<keyword evidence="13" id="KW-0325">Glycoprotein</keyword>
<keyword evidence="19" id="KW-1185">Reference proteome</keyword>
<comment type="subcellular location">
    <subcellularLocation>
        <location evidence="1">Cell membrane</location>
        <topology evidence="1">Lipid-anchor</topology>
        <topology evidence="1">GPI-anchor</topology>
    </subcellularLocation>
    <subcellularLocation>
        <location evidence="2">Secreted</location>
    </subcellularLocation>
</comment>
<dbReference type="Proteomes" id="UP000813385">
    <property type="component" value="Unassembled WGS sequence"/>
</dbReference>
<evidence type="ECO:0000256" key="1">
    <source>
        <dbReference type="ARBA" id="ARBA00004609"/>
    </source>
</evidence>
<evidence type="ECO:0000256" key="8">
    <source>
        <dbReference type="ARBA" id="ARBA00022723"/>
    </source>
</evidence>
<dbReference type="PANTHER" id="PTHR37928">
    <property type="entry name" value="CFEM DOMAIN PROTEIN (AFU_ORTHOLOGUE AFUA_6G14090)"/>
    <property type="match status" value="1"/>
</dbReference>
<evidence type="ECO:0000256" key="14">
    <source>
        <dbReference type="ARBA" id="ARBA00023288"/>
    </source>
</evidence>
<proteinExistence type="inferred from homology"/>
<reference evidence="18" key="1">
    <citation type="journal article" date="2021" name="Nat. Commun.">
        <title>Genetic determinants of endophytism in the Arabidopsis root mycobiome.</title>
        <authorList>
            <person name="Mesny F."/>
            <person name="Miyauchi S."/>
            <person name="Thiergart T."/>
            <person name="Pickel B."/>
            <person name="Atanasova L."/>
            <person name="Karlsson M."/>
            <person name="Huettel B."/>
            <person name="Barry K.W."/>
            <person name="Haridas S."/>
            <person name="Chen C."/>
            <person name="Bauer D."/>
            <person name="Andreopoulos W."/>
            <person name="Pangilinan J."/>
            <person name="LaButti K."/>
            <person name="Riley R."/>
            <person name="Lipzen A."/>
            <person name="Clum A."/>
            <person name="Drula E."/>
            <person name="Henrissat B."/>
            <person name="Kohler A."/>
            <person name="Grigoriev I.V."/>
            <person name="Martin F.M."/>
            <person name="Hacquard S."/>
        </authorList>
    </citation>
    <scope>NUCLEOTIDE SEQUENCE</scope>
    <source>
        <strain evidence="18">MPI-CAGE-AT-0016</strain>
    </source>
</reference>
<keyword evidence="14" id="KW-0449">Lipoprotein</keyword>
<evidence type="ECO:0000256" key="6">
    <source>
        <dbReference type="ARBA" id="ARBA00022617"/>
    </source>
</evidence>
<keyword evidence="10 15" id="KW-0408">Iron</keyword>
<dbReference type="InterPro" id="IPR008427">
    <property type="entry name" value="Extracellular_membr_CFEM_dom"/>
</dbReference>
<accession>A0A8K0TPX9</accession>
<gene>
    <name evidence="18" type="ORF">B0T11DRAFT_324219</name>
</gene>
<dbReference type="InterPro" id="IPR051735">
    <property type="entry name" value="CFEM_domain"/>
</dbReference>
<keyword evidence="9 16" id="KW-0732">Signal</keyword>
<keyword evidence="11" id="KW-0472">Membrane</keyword>
<feature type="chain" id="PRO_5035431407" description="CFEM domain-containing protein" evidence="16">
    <location>
        <begin position="20"/>
        <end position="141"/>
    </location>
</feature>
<feature type="disulfide bond" evidence="15">
    <location>
        <begin position="47"/>
        <end position="54"/>
    </location>
</feature>
<evidence type="ECO:0000256" key="4">
    <source>
        <dbReference type="ARBA" id="ARBA00022475"/>
    </source>
</evidence>
<evidence type="ECO:0000313" key="19">
    <source>
        <dbReference type="Proteomes" id="UP000813385"/>
    </source>
</evidence>
<comment type="caution">
    <text evidence="15">Lacks conserved residue(s) required for the propagation of feature annotation.</text>
</comment>
<dbReference type="EMBL" id="JAGPXD010000001">
    <property type="protein sequence ID" value="KAH7376299.1"/>
    <property type="molecule type" value="Genomic_DNA"/>
</dbReference>
<evidence type="ECO:0000256" key="9">
    <source>
        <dbReference type="ARBA" id="ARBA00022729"/>
    </source>
</evidence>
<evidence type="ECO:0000256" key="10">
    <source>
        <dbReference type="ARBA" id="ARBA00023004"/>
    </source>
</evidence>
<dbReference type="GO" id="GO:0098552">
    <property type="term" value="C:side of membrane"/>
    <property type="evidence" value="ECO:0007669"/>
    <property type="project" value="UniProtKB-KW"/>
</dbReference>
<feature type="domain" description="CFEM" evidence="17">
    <location>
        <begin position="2"/>
        <end position="117"/>
    </location>
</feature>
<feature type="disulfide bond" evidence="15">
    <location>
        <begin position="56"/>
        <end position="89"/>
    </location>
</feature>
<evidence type="ECO:0000259" key="17">
    <source>
        <dbReference type="PROSITE" id="PS52012"/>
    </source>
</evidence>
<keyword evidence="12 15" id="KW-1015">Disulfide bond</keyword>
<keyword evidence="6 15" id="KW-0349">Heme</keyword>
<keyword evidence="7" id="KW-0336">GPI-anchor</keyword>
<dbReference type="GO" id="GO:0046872">
    <property type="term" value="F:metal ion binding"/>
    <property type="evidence" value="ECO:0007669"/>
    <property type="project" value="UniProtKB-UniRule"/>
</dbReference>
<evidence type="ECO:0000256" key="5">
    <source>
        <dbReference type="ARBA" id="ARBA00022525"/>
    </source>
</evidence>
<keyword evidence="5" id="KW-0964">Secreted</keyword>
<dbReference type="GO" id="GO:0005576">
    <property type="term" value="C:extracellular region"/>
    <property type="evidence" value="ECO:0007669"/>
    <property type="project" value="UniProtKB-SubCell"/>
</dbReference>
<evidence type="ECO:0000256" key="16">
    <source>
        <dbReference type="SAM" id="SignalP"/>
    </source>
</evidence>
<dbReference type="Pfam" id="PF05730">
    <property type="entry name" value="CFEM"/>
    <property type="match status" value="1"/>
</dbReference>
<keyword evidence="8 15" id="KW-0479">Metal-binding</keyword>
<evidence type="ECO:0000256" key="7">
    <source>
        <dbReference type="ARBA" id="ARBA00022622"/>
    </source>
</evidence>
<dbReference type="GO" id="GO:0005886">
    <property type="term" value="C:plasma membrane"/>
    <property type="evidence" value="ECO:0007669"/>
    <property type="project" value="UniProtKB-SubCell"/>
</dbReference>
<evidence type="ECO:0000256" key="11">
    <source>
        <dbReference type="ARBA" id="ARBA00023136"/>
    </source>
</evidence>
<name>A0A8K0TPX9_9PEZI</name>
<feature type="signal peptide" evidence="16">
    <location>
        <begin position="1"/>
        <end position="19"/>
    </location>
</feature>
<dbReference type="PANTHER" id="PTHR37928:SF2">
    <property type="entry name" value="GPI ANCHORED CFEM DOMAIN PROTEIN (AFU_ORTHOLOGUE AFUA_6G10580)"/>
    <property type="match status" value="1"/>
</dbReference>
<sequence length="141" mass="14161">MFKLFAAAVVVASAGLVAAQNTGLGQVPPCAQPCLNNFLGGGLIADCQAFDAKCICENRDFLAQIACCLVDSCTAEEQKDTVDFAHAMCRTVQVTNLPDEVVCSTATAAGTSATQAASAGPIPTMAPVGILGGLIAAAALL</sequence>